<protein>
    <submittedName>
        <fullName evidence="2">Transmembrane prediction</fullName>
    </submittedName>
</protein>
<dbReference type="Proteomes" id="UP000006844">
    <property type="component" value="Chromosome"/>
</dbReference>
<dbReference type="Pfam" id="PF14100">
    <property type="entry name" value="DUF6807"/>
    <property type="match status" value="1"/>
</dbReference>
<keyword evidence="1" id="KW-0732">Signal</keyword>
<dbReference type="OrthoDB" id="242375at2"/>
<sequence length="332" mass="36840">MKFRLLRFAIPLLAIGVLCSPGQSVAERVTLKQQGNAVEVTIGGKFFTTYHFDPKIAKAYLQPLRTANGVVVTRGYPVMETIPAGHEHDRGFEPHQRPLYFAHGDINGYNFWAEGLYSKYYPPTTPSNFGRMVFRKLEEVRSGASSGLIRASFDLVGPDGKTFAREDQSFTFSGGKETRMVDCIFVLHALDKPVKFGDTKEGTFAVRVAPELEATNGTMTNSEGGQGEAQVWGKRANWVNVDGTIDGQKVGIAVFDSPKSFRHPTYWHARGYGLLAANVFGLSYFLNDPKQDGSYTIPPGQSITFSYRVFIHEGDSRQAKVAEEYGEYSKHP</sequence>
<name>E8V2N5_TERSS</name>
<dbReference type="KEGG" id="tsa:AciPR4_2736"/>
<feature type="chain" id="PRO_5003229098" evidence="1">
    <location>
        <begin position="27"/>
        <end position="332"/>
    </location>
</feature>
<dbReference type="RefSeq" id="WP_013569243.1">
    <property type="nucleotide sequence ID" value="NC_014963.1"/>
</dbReference>
<evidence type="ECO:0000313" key="2">
    <source>
        <dbReference type="EMBL" id="ADV83510.1"/>
    </source>
</evidence>
<organism evidence="2 3">
    <name type="scientific">Terriglobus saanensis (strain ATCC BAA-1853 / DSM 23119 / SP1PR4)</name>
    <dbReference type="NCBI Taxonomy" id="401053"/>
    <lineage>
        <taxon>Bacteria</taxon>
        <taxon>Pseudomonadati</taxon>
        <taxon>Acidobacteriota</taxon>
        <taxon>Terriglobia</taxon>
        <taxon>Terriglobales</taxon>
        <taxon>Acidobacteriaceae</taxon>
        <taxon>Terriglobus</taxon>
    </lineage>
</organism>
<evidence type="ECO:0000256" key="1">
    <source>
        <dbReference type="SAM" id="SignalP"/>
    </source>
</evidence>
<gene>
    <name evidence="2" type="ordered locus">AciPR4_2736</name>
</gene>
<evidence type="ECO:0000313" key="3">
    <source>
        <dbReference type="Proteomes" id="UP000006844"/>
    </source>
</evidence>
<dbReference type="STRING" id="401053.AciPR4_2736"/>
<feature type="signal peptide" evidence="1">
    <location>
        <begin position="1"/>
        <end position="26"/>
    </location>
</feature>
<reference evidence="2 3" key="1">
    <citation type="journal article" date="2012" name="Stand. Genomic Sci.">
        <title>Complete genome sequence of Terriglobus saanensis type strain SP1PR4(T), an Acidobacteria from tundra soil.</title>
        <authorList>
            <person name="Rawat S.R."/>
            <person name="Mannisto M.K."/>
            <person name="Starovoytov V."/>
            <person name="Goodwin L."/>
            <person name="Nolan M."/>
            <person name="Hauser L."/>
            <person name="Land M."/>
            <person name="Davenport K.W."/>
            <person name="Woyke T."/>
            <person name="Haggblom M.M."/>
        </authorList>
    </citation>
    <scope>NUCLEOTIDE SEQUENCE</scope>
    <source>
        <strain evidence="3">ATCC BAA-1853 / DSM 23119 / SP1PR4</strain>
    </source>
</reference>
<keyword evidence="2" id="KW-0812">Transmembrane</keyword>
<accession>E8V2N5</accession>
<dbReference type="HOGENOM" id="CLU_058817_0_0_0"/>
<keyword evidence="3" id="KW-1185">Reference proteome</keyword>
<dbReference type="eggNOG" id="COG2133">
    <property type="taxonomic scope" value="Bacteria"/>
</dbReference>
<keyword evidence="2" id="KW-0472">Membrane</keyword>
<dbReference type="AlphaFoldDB" id="E8V2N5"/>
<dbReference type="InterPro" id="IPR029475">
    <property type="entry name" value="DUF6807"/>
</dbReference>
<proteinExistence type="predicted"/>
<dbReference type="EMBL" id="CP002467">
    <property type="protein sequence ID" value="ADV83510.1"/>
    <property type="molecule type" value="Genomic_DNA"/>
</dbReference>